<protein>
    <submittedName>
        <fullName evidence="1">HPF/RaiA family ribosome-associated protein</fullName>
    </submittedName>
</protein>
<dbReference type="InterPro" id="IPR036567">
    <property type="entry name" value="RHF-like"/>
</dbReference>
<name>A0ABW4ZRR5_9SPHI</name>
<dbReference type="SUPFAM" id="SSF69754">
    <property type="entry name" value="Ribosome binding protein Y (YfiA homologue)"/>
    <property type="match status" value="1"/>
</dbReference>
<dbReference type="Proteomes" id="UP001597387">
    <property type="component" value="Unassembled WGS sequence"/>
</dbReference>
<dbReference type="Pfam" id="PF02482">
    <property type="entry name" value="Ribosomal_S30AE"/>
    <property type="match status" value="1"/>
</dbReference>
<keyword evidence="2" id="KW-1185">Reference proteome</keyword>
<comment type="caution">
    <text evidence="1">The sequence shown here is derived from an EMBL/GenBank/DDBJ whole genome shotgun (WGS) entry which is preliminary data.</text>
</comment>
<dbReference type="EMBL" id="JBHUHZ010000006">
    <property type="protein sequence ID" value="MFD2164564.1"/>
    <property type="molecule type" value="Genomic_DNA"/>
</dbReference>
<evidence type="ECO:0000313" key="2">
    <source>
        <dbReference type="Proteomes" id="UP001597387"/>
    </source>
</evidence>
<reference evidence="2" key="1">
    <citation type="journal article" date="2019" name="Int. J. Syst. Evol. Microbiol.">
        <title>The Global Catalogue of Microorganisms (GCM) 10K type strain sequencing project: providing services to taxonomists for standard genome sequencing and annotation.</title>
        <authorList>
            <consortium name="The Broad Institute Genomics Platform"/>
            <consortium name="The Broad Institute Genome Sequencing Center for Infectious Disease"/>
            <person name="Wu L."/>
            <person name="Ma J."/>
        </authorList>
    </citation>
    <scope>NUCLEOTIDE SEQUENCE [LARGE SCALE GENOMIC DNA]</scope>
    <source>
        <strain evidence="2">KCTC 42217</strain>
    </source>
</reference>
<dbReference type="RefSeq" id="WP_255901618.1">
    <property type="nucleotide sequence ID" value="NZ_JAFMZO010000002.1"/>
</dbReference>
<sequence length="104" mass="11597">MIIQFHTDHNINGSERQNVYFNTSITEALSRYSTHITRLEVHLADENGAKEGKNDQRCMIEARLEGLQPLAVTNHADTIEQAVKGATDKLKAALETVLGKLKSH</sequence>
<accession>A0ABW4ZRR5</accession>
<dbReference type="InterPro" id="IPR003489">
    <property type="entry name" value="RHF/RaiA"/>
</dbReference>
<dbReference type="Gene3D" id="3.30.160.100">
    <property type="entry name" value="Ribosome hibernation promotion factor-like"/>
    <property type="match status" value="1"/>
</dbReference>
<organism evidence="1 2">
    <name type="scientific">Paradesertivirga mongoliensis</name>
    <dbReference type="NCBI Taxonomy" id="2100740"/>
    <lineage>
        <taxon>Bacteria</taxon>
        <taxon>Pseudomonadati</taxon>
        <taxon>Bacteroidota</taxon>
        <taxon>Sphingobacteriia</taxon>
        <taxon>Sphingobacteriales</taxon>
        <taxon>Sphingobacteriaceae</taxon>
        <taxon>Paradesertivirga</taxon>
    </lineage>
</organism>
<gene>
    <name evidence="1" type="ORF">ACFSJU_19315</name>
</gene>
<evidence type="ECO:0000313" key="1">
    <source>
        <dbReference type="EMBL" id="MFD2164564.1"/>
    </source>
</evidence>
<proteinExistence type="predicted"/>